<dbReference type="EMBL" id="VIAQ01000017">
    <property type="protein sequence ID" value="TQD24348.1"/>
    <property type="molecule type" value="Genomic_DNA"/>
</dbReference>
<organism evidence="1 2">
    <name type="scientific">Methanolobus vulcani</name>
    <dbReference type="NCBI Taxonomy" id="38026"/>
    <lineage>
        <taxon>Archaea</taxon>
        <taxon>Methanobacteriati</taxon>
        <taxon>Methanobacteriota</taxon>
        <taxon>Stenosarchaea group</taxon>
        <taxon>Methanomicrobia</taxon>
        <taxon>Methanosarcinales</taxon>
        <taxon>Methanosarcinaceae</taxon>
        <taxon>Methanolobus</taxon>
    </lineage>
</organism>
<gene>
    <name evidence="1" type="ORF">FKV42_10415</name>
</gene>
<dbReference type="Proteomes" id="UP000319335">
    <property type="component" value="Unassembled WGS sequence"/>
</dbReference>
<reference evidence="1 2" key="1">
    <citation type="submission" date="2019-06" db="EMBL/GenBank/DDBJ databases">
        <title>Draft genome sequence of Methanolobus vulcani B1d.</title>
        <authorList>
            <person name="Creighbaum A.J."/>
            <person name="Ticak T."/>
            <person name="Hariraju D."/>
            <person name="Arivett B.A."/>
            <person name="Ferguson D.J.Jr."/>
        </authorList>
    </citation>
    <scope>NUCLEOTIDE SEQUENCE [LARGE SCALE GENOMIC DNA]</scope>
    <source>
        <strain evidence="1 2">B1d</strain>
    </source>
</reference>
<accession>A0A7Z8KM95</accession>
<proteinExistence type="predicted"/>
<keyword evidence="2" id="KW-1185">Reference proteome</keyword>
<dbReference type="OrthoDB" id="133247at2157"/>
<dbReference type="AlphaFoldDB" id="A0A7Z8KM95"/>
<name>A0A7Z8KM95_9EURY</name>
<sequence length="218" mass="24111">MFKNSKITQLTLLVLAILLISALPVNATNQTENNSVDLNFSSRIGYPLPPVNLGPHIFEYQETRPEFMSHRGTFPVLNETGPGYEWIFSVARSSENLSSDLGPYMQKSDGSGGPITKLGATGGGYIDITMNSTQYQDITESDVDAMYGIINRHCEEMVGIKDVPAVFLWDKAIENTKNESFINETVNIEKTGKETSGFSSLMSIPIFAILLLFKTKKE</sequence>
<evidence type="ECO:0000313" key="1">
    <source>
        <dbReference type="EMBL" id="TQD24348.1"/>
    </source>
</evidence>
<evidence type="ECO:0000313" key="2">
    <source>
        <dbReference type="Proteomes" id="UP000319335"/>
    </source>
</evidence>
<comment type="caution">
    <text evidence="1">The sequence shown here is derived from an EMBL/GenBank/DDBJ whole genome shotgun (WGS) entry which is preliminary data.</text>
</comment>
<protein>
    <submittedName>
        <fullName evidence="1">Uncharacterized protein</fullName>
    </submittedName>
</protein>
<dbReference type="RefSeq" id="WP_196214116.1">
    <property type="nucleotide sequence ID" value="NZ_VIAQ01000017.1"/>
</dbReference>